<feature type="compositionally biased region" description="Basic and acidic residues" evidence="1">
    <location>
        <begin position="1"/>
        <end position="16"/>
    </location>
</feature>
<gene>
    <name evidence="2" type="ORF">SVUK_LOCUS11874</name>
</gene>
<organism evidence="2 3">
    <name type="scientific">Strongylus vulgaris</name>
    <name type="common">Blood worm</name>
    <dbReference type="NCBI Taxonomy" id="40348"/>
    <lineage>
        <taxon>Eukaryota</taxon>
        <taxon>Metazoa</taxon>
        <taxon>Ecdysozoa</taxon>
        <taxon>Nematoda</taxon>
        <taxon>Chromadorea</taxon>
        <taxon>Rhabditida</taxon>
        <taxon>Rhabditina</taxon>
        <taxon>Rhabditomorpha</taxon>
        <taxon>Strongyloidea</taxon>
        <taxon>Strongylidae</taxon>
        <taxon>Strongylus</taxon>
    </lineage>
</organism>
<proteinExistence type="predicted"/>
<dbReference type="EMBL" id="UYYB01097926">
    <property type="protein sequence ID" value="VDM76876.1"/>
    <property type="molecule type" value="Genomic_DNA"/>
</dbReference>
<evidence type="ECO:0000313" key="3">
    <source>
        <dbReference type="Proteomes" id="UP000270094"/>
    </source>
</evidence>
<accession>A0A3P7J1U9</accession>
<dbReference type="Proteomes" id="UP000270094">
    <property type="component" value="Unassembled WGS sequence"/>
</dbReference>
<evidence type="ECO:0000313" key="2">
    <source>
        <dbReference type="EMBL" id="VDM76876.1"/>
    </source>
</evidence>
<sequence length="52" mass="6762">MRRHEDRWCARPEGWQRRRSRHDALGLHQRRRRRRRRRSRRHPHICRCPDLS</sequence>
<protein>
    <submittedName>
        <fullName evidence="2">Uncharacterized protein</fullName>
    </submittedName>
</protein>
<reference evidence="2 3" key="1">
    <citation type="submission" date="2018-11" db="EMBL/GenBank/DDBJ databases">
        <authorList>
            <consortium name="Pathogen Informatics"/>
        </authorList>
    </citation>
    <scope>NUCLEOTIDE SEQUENCE [LARGE SCALE GENOMIC DNA]</scope>
</reference>
<dbReference type="AlphaFoldDB" id="A0A3P7J1U9"/>
<feature type="non-terminal residue" evidence="2">
    <location>
        <position position="52"/>
    </location>
</feature>
<feature type="compositionally biased region" description="Basic residues" evidence="1">
    <location>
        <begin position="28"/>
        <end position="45"/>
    </location>
</feature>
<evidence type="ECO:0000256" key="1">
    <source>
        <dbReference type="SAM" id="MobiDB-lite"/>
    </source>
</evidence>
<keyword evidence="3" id="KW-1185">Reference proteome</keyword>
<name>A0A3P7J1U9_STRVU</name>
<feature type="region of interest" description="Disordered" evidence="1">
    <location>
        <begin position="1"/>
        <end position="52"/>
    </location>
</feature>